<dbReference type="InterPro" id="IPR049243">
    <property type="entry name" value="DUF6878"/>
</dbReference>
<dbReference type="RefSeq" id="WP_184201183.1">
    <property type="nucleotide sequence ID" value="NZ_BMOX01000004.1"/>
</dbReference>
<accession>A0A841L811</accession>
<evidence type="ECO:0000313" key="2">
    <source>
        <dbReference type="EMBL" id="MBB6228580.1"/>
    </source>
</evidence>
<evidence type="ECO:0000313" key="3">
    <source>
        <dbReference type="Proteomes" id="UP000538147"/>
    </source>
</evidence>
<comment type="caution">
    <text evidence="2">The sequence shown here is derived from an EMBL/GenBank/DDBJ whole genome shotgun (WGS) entry which is preliminary data.</text>
</comment>
<dbReference type="Proteomes" id="UP000538147">
    <property type="component" value="Unassembled WGS sequence"/>
</dbReference>
<evidence type="ECO:0000259" key="1">
    <source>
        <dbReference type="Pfam" id="PF21798"/>
    </source>
</evidence>
<dbReference type="Pfam" id="PF21798">
    <property type="entry name" value="DUF6878"/>
    <property type="match status" value="1"/>
</dbReference>
<dbReference type="AlphaFoldDB" id="A0A841L811"/>
<name>A0A841L811_9SPHN</name>
<dbReference type="EMBL" id="JACIIV010000021">
    <property type="protein sequence ID" value="MBB6228580.1"/>
    <property type="molecule type" value="Genomic_DNA"/>
</dbReference>
<proteinExistence type="predicted"/>
<organism evidence="2 3">
    <name type="scientific">Polymorphobacter multimanifer</name>
    <dbReference type="NCBI Taxonomy" id="1070431"/>
    <lineage>
        <taxon>Bacteria</taxon>
        <taxon>Pseudomonadati</taxon>
        <taxon>Pseudomonadota</taxon>
        <taxon>Alphaproteobacteria</taxon>
        <taxon>Sphingomonadales</taxon>
        <taxon>Sphingosinicellaceae</taxon>
        <taxon>Polymorphobacter</taxon>
    </lineage>
</organism>
<sequence>MTDTIHPAALLQITSTTTSAHIADRVVNFLAATDAALESTIAFNKTAIFPALAAASIACVTIEYDGGGDEGNLEPPQAFDADNQPLEFPDTKVAIVTLGFDNLTQNEETHALRDAIESAACALLETTHGGWEDNEGACGLITFAVASQTITLEHRSRFVDYDTSERAF</sequence>
<reference evidence="2 3" key="1">
    <citation type="submission" date="2020-08" db="EMBL/GenBank/DDBJ databases">
        <title>Genomic Encyclopedia of Type Strains, Phase IV (KMG-IV): sequencing the most valuable type-strain genomes for metagenomic binning, comparative biology and taxonomic classification.</title>
        <authorList>
            <person name="Goeker M."/>
        </authorList>
    </citation>
    <scope>NUCLEOTIDE SEQUENCE [LARGE SCALE GENOMIC DNA]</scope>
    <source>
        <strain evidence="2 3">DSM 102189</strain>
    </source>
</reference>
<keyword evidence="3" id="KW-1185">Reference proteome</keyword>
<gene>
    <name evidence="2" type="ORF">FHS79_002770</name>
</gene>
<feature type="domain" description="DUF6878" evidence="1">
    <location>
        <begin position="42"/>
        <end position="165"/>
    </location>
</feature>
<protein>
    <recommendedName>
        <fullName evidence="1">DUF6878 domain-containing protein</fullName>
    </recommendedName>
</protein>